<organism evidence="1">
    <name type="scientific">Neurospora crassa</name>
    <dbReference type="NCBI Taxonomy" id="5141"/>
    <lineage>
        <taxon>Eukaryota</taxon>
        <taxon>Fungi</taxon>
        <taxon>Dikarya</taxon>
        <taxon>Ascomycota</taxon>
        <taxon>Pezizomycotina</taxon>
        <taxon>Sordariomycetes</taxon>
        <taxon>Sordariomycetidae</taxon>
        <taxon>Sordariales</taxon>
        <taxon>Sordariaceae</taxon>
        <taxon>Neurospora</taxon>
    </lineage>
</organism>
<protein>
    <submittedName>
        <fullName evidence="1">Uncharacterized protein B11H24.035</fullName>
    </submittedName>
</protein>
<reference evidence="1" key="2">
    <citation type="submission" date="2002-01" db="EMBL/GenBank/DDBJ databases">
        <authorList>
            <person name="German Neurospora genome project"/>
        </authorList>
    </citation>
    <scope>NUCLEOTIDE SEQUENCE</scope>
</reference>
<reference evidence="1" key="1">
    <citation type="submission" date="2002-01" db="EMBL/GenBank/DDBJ databases">
        <authorList>
            <person name="Schulte U."/>
            <person name="Aign V."/>
            <person name="Hoheisel J."/>
            <person name="Brandt P."/>
            <person name="Fartmann B."/>
            <person name="Holland R."/>
            <person name="Nyakatura G."/>
            <person name="Mewes H.W."/>
            <person name="Mannhaupt G."/>
        </authorList>
    </citation>
    <scope>NUCLEOTIDE SEQUENCE</scope>
</reference>
<name>Q8X0J9_NEUCS</name>
<dbReference type="EMBL" id="AL670005">
    <property type="protein sequence ID" value="CAD21274.1"/>
    <property type="molecule type" value="Genomic_DNA"/>
</dbReference>
<evidence type="ECO:0000313" key="1">
    <source>
        <dbReference type="EMBL" id="CAD21274.1"/>
    </source>
</evidence>
<dbReference type="AlphaFoldDB" id="Q8X0J9"/>
<gene>
    <name evidence="1" type="primary">B11H24.035</name>
</gene>
<proteinExistence type="predicted"/>
<dbReference type="HOGENOM" id="CLU_1378488_0_0_1"/>
<sequence length="198" mass="22991">MTPRPRAKTLGHRMSSRLQHRRLTLRHCGRDKTWDCVSAFALYAVEEVTSCFLAHESDIQVPGRHRVEVQRPTSPPSPMMRGEDSAARWFCNDQRECATRATARRFWLRNGKDEQGPCEGRGASCFCWRREDRHPLASTKRNQLVERSVTVLSYQVLDFHSIDLRVRPRTEPQGDVIKEECLNENLMGRKRRQICSGQ</sequence>
<accession>Q8X0J9</accession>